<accession>A0A7S1WTU8</accession>
<dbReference type="EMBL" id="HBGE01108070">
    <property type="protein sequence ID" value="CAD9187698.1"/>
    <property type="molecule type" value="Transcribed_RNA"/>
</dbReference>
<name>A0A7S1WTU8_ALECA</name>
<evidence type="ECO:0000313" key="2">
    <source>
        <dbReference type="EMBL" id="CAD9187698.1"/>
    </source>
</evidence>
<reference evidence="2" key="1">
    <citation type="submission" date="2021-01" db="EMBL/GenBank/DDBJ databases">
        <authorList>
            <person name="Corre E."/>
            <person name="Pelletier E."/>
            <person name="Niang G."/>
            <person name="Scheremetjew M."/>
            <person name="Finn R."/>
            <person name="Kale V."/>
            <person name="Holt S."/>
            <person name="Cochrane G."/>
            <person name="Meng A."/>
            <person name="Brown T."/>
            <person name="Cohen L."/>
        </authorList>
    </citation>
    <scope>NUCLEOTIDE SEQUENCE</scope>
    <source>
        <strain evidence="2">OF101</strain>
    </source>
</reference>
<protein>
    <submittedName>
        <fullName evidence="2">Uncharacterized protein</fullName>
    </submittedName>
</protein>
<sequence>MGGGKEPIIKPPTPAKPNYTAAIKLEDGTMERVVVDGTHGPLLYQAKDTAWVAPIPLRRTVYSVMVTKPWKEMEPAEMTILLRVAAKKNRKLKEMEKDRAATAQQQAVEDAKKPEPGAPEVQSALPDKQKDMHMSSILKSLYGK</sequence>
<proteinExistence type="predicted"/>
<evidence type="ECO:0000256" key="1">
    <source>
        <dbReference type="SAM" id="MobiDB-lite"/>
    </source>
</evidence>
<gene>
    <name evidence="2" type="ORF">ACAT0790_LOCUS64472</name>
</gene>
<feature type="region of interest" description="Disordered" evidence="1">
    <location>
        <begin position="91"/>
        <end position="144"/>
    </location>
</feature>
<organism evidence="2">
    <name type="scientific">Alexandrium catenella</name>
    <name type="common">Red tide dinoflagellate</name>
    <name type="synonym">Gonyaulax catenella</name>
    <dbReference type="NCBI Taxonomy" id="2925"/>
    <lineage>
        <taxon>Eukaryota</taxon>
        <taxon>Sar</taxon>
        <taxon>Alveolata</taxon>
        <taxon>Dinophyceae</taxon>
        <taxon>Gonyaulacales</taxon>
        <taxon>Pyrocystaceae</taxon>
        <taxon>Alexandrium</taxon>
    </lineage>
</organism>
<dbReference type="AlphaFoldDB" id="A0A7S1WTU8"/>